<dbReference type="EMBL" id="JAQJJG010000007">
    <property type="protein sequence ID" value="MDN5123817.1"/>
    <property type="molecule type" value="Genomic_DNA"/>
</dbReference>
<dbReference type="AlphaFoldDB" id="A0AAW7QBX8"/>
<accession>A0AAW7QBX8</accession>
<evidence type="ECO:0000313" key="2">
    <source>
        <dbReference type="Proteomes" id="UP001170364"/>
    </source>
</evidence>
<reference evidence="1" key="1">
    <citation type="journal article" date="2023" name="Microorganisms">
        <title>Genomic Characterization of Arcobacter butzleri Strains Isolated from Various Sources in Lithuania.</title>
        <authorList>
            <person name="Uljanovas D."/>
            <person name="Golz G."/>
            <person name="Fleischmann S."/>
            <person name="Kudirkiene E."/>
            <person name="Kasetiene N."/>
            <person name="Grineviciene A."/>
            <person name="Tamuleviciene E."/>
            <person name="Aksomaitiene J."/>
            <person name="Alter T."/>
            <person name="Malakauskas M."/>
        </authorList>
    </citation>
    <scope>NUCLEOTIDE SEQUENCE</scope>
    <source>
        <strain evidence="1">S41</strain>
    </source>
</reference>
<gene>
    <name evidence="1" type="ORF">PJV93_07830</name>
</gene>
<protein>
    <recommendedName>
        <fullName evidence="3">His-Xaa-Ser system protein HxsD</fullName>
    </recommendedName>
</protein>
<dbReference type="RefSeq" id="WP_301370655.1">
    <property type="nucleotide sequence ID" value="NZ_JAQJJF010000005.1"/>
</dbReference>
<evidence type="ECO:0008006" key="3">
    <source>
        <dbReference type="Google" id="ProtNLM"/>
    </source>
</evidence>
<proteinExistence type="predicted"/>
<organism evidence="1 2">
    <name type="scientific">Aliarcobacter butzleri</name>
    <dbReference type="NCBI Taxonomy" id="28197"/>
    <lineage>
        <taxon>Bacteria</taxon>
        <taxon>Pseudomonadati</taxon>
        <taxon>Campylobacterota</taxon>
        <taxon>Epsilonproteobacteria</taxon>
        <taxon>Campylobacterales</taxon>
        <taxon>Arcobacteraceae</taxon>
        <taxon>Aliarcobacter</taxon>
    </lineage>
</organism>
<sequence>MYKMAFLKNNYPEIIIRKTLYQFSRFTEWRLEEDIENWVVYIIIDENLEKNQNIFNRYLNDNLLRYEIDKSTLFLREQIIKKSLEKIYSEL</sequence>
<evidence type="ECO:0000313" key="1">
    <source>
        <dbReference type="EMBL" id="MDN5123817.1"/>
    </source>
</evidence>
<comment type="caution">
    <text evidence="1">The sequence shown here is derived from an EMBL/GenBank/DDBJ whole genome shotgun (WGS) entry which is preliminary data.</text>
</comment>
<dbReference type="Proteomes" id="UP001170364">
    <property type="component" value="Unassembled WGS sequence"/>
</dbReference>
<reference evidence="1" key="2">
    <citation type="submission" date="2023-01" db="EMBL/GenBank/DDBJ databases">
        <authorList>
            <person name="Uljanovas D."/>
        </authorList>
    </citation>
    <scope>NUCLEOTIDE SEQUENCE</scope>
    <source>
        <strain evidence="1">S41</strain>
    </source>
</reference>
<name>A0AAW7QBX8_9BACT</name>